<dbReference type="InterPro" id="IPR011009">
    <property type="entry name" value="Kinase-like_dom_sf"/>
</dbReference>
<dbReference type="Gene3D" id="1.10.510.10">
    <property type="entry name" value="Transferase(Phosphotransferase) domain 1"/>
    <property type="match status" value="1"/>
</dbReference>
<reference evidence="2" key="1">
    <citation type="submission" date="2015-07" db="EMBL/GenBank/DDBJ databases">
        <title>Adaptation to a free-living lifestyle via gene acquisitions in the diplomonad Trepomonas sp. PC1.</title>
        <authorList>
            <person name="Xu F."/>
            <person name="Jerlstrom-Hultqvist J."/>
            <person name="Kolisko M."/>
            <person name="Simpson A.G.B."/>
            <person name="Roger A.J."/>
            <person name="Svard S.G."/>
            <person name="Andersson J.O."/>
        </authorList>
    </citation>
    <scope>NUCLEOTIDE SEQUENCE</scope>
    <source>
        <strain evidence="2">PC1</strain>
    </source>
</reference>
<protein>
    <submittedName>
        <fullName evidence="2">Kinase, WNK</fullName>
    </submittedName>
</protein>
<name>A0A146KF41_9EUKA</name>
<dbReference type="GO" id="GO:0004672">
    <property type="term" value="F:protein kinase activity"/>
    <property type="evidence" value="ECO:0007669"/>
    <property type="project" value="InterPro"/>
</dbReference>
<proteinExistence type="predicted"/>
<dbReference type="Pfam" id="PF00069">
    <property type="entry name" value="Pkinase"/>
    <property type="match status" value="1"/>
</dbReference>
<dbReference type="AlphaFoldDB" id="A0A146KF41"/>
<dbReference type="EMBL" id="GDID01001264">
    <property type="protein sequence ID" value="JAP95342.1"/>
    <property type="molecule type" value="Transcribed_RNA"/>
</dbReference>
<keyword evidence="2" id="KW-0418">Kinase</keyword>
<dbReference type="InterPro" id="IPR000719">
    <property type="entry name" value="Prot_kinase_dom"/>
</dbReference>
<gene>
    <name evidence="2" type="ORF">TPC1_11698</name>
</gene>
<dbReference type="GO" id="GO:0005524">
    <property type="term" value="F:ATP binding"/>
    <property type="evidence" value="ECO:0007669"/>
    <property type="project" value="InterPro"/>
</dbReference>
<sequence length="233" mass="27673">TIVMSQSIIKKSTYNQTLLKNQINYTISQKQIIYDDKLSLSYLYEQGTEQFILKVYPISNFQIIQHEIEDSENIKHPNIITSIDIIPFQYNNETIIVFVNQKLDTTLLDHIINKYQDLLHYMLTIVDLFIFLHQHNTLHLDIKHQSFFVQDNKLLVQVFHQHKIFESELRFKAPEIYKQAFSEENDIYGLGVLFSELIRKKTSQSVKKFIFGNKIQKMVNKMIEKKISKRISL</sequence>
<dbReference type="SUPFAM" id="SSF56112">
    <property type="entry name" value="Protein kinase-like (PK-like)"/>
    <property type="match status" value="1"/>
</dbReference>
<keyword evidence="2" id="KW-0808">Transferase</keyword>
<evidence type="ECO:0000313" key="2">
    <source>
        <dbReference type="EMBL" id="JAP95342.1"/>
    </source>
</evidence>
<feature type="domain" description="Protein kinase" evidence="1">
    <location>
        <begin position="3"/>
        <end position="233"/>
    </location>
</feature>
<dbReference type="PROSITE" id="PS50011">
    <property type="entry name" value="PROTEIN_KINASE_DOM"/>
    <property type="match status" value="1"/>
</dbReference>
<feature type="non-terminal residue" evidence="2">
    <location>
        <position position="1"/>
    </location>
</feature>
<organism evidence="2">
    <name type="scientific">Trepomonas sp. PC1</name>
    <dbReference type="NCBI Taxonomy" id="1076344"/>
    <lineage>
        <taxon>Eukaryota</taxon>
        <taxon>Metamonada</taxon>
        <taxon>Diplomonadida</taxon>
        <taxon>Hexamitidae</taxon>
        <taxon>Hexamitinae</taxon>
        <taxon>Trepomonas</taxon>
    </lineage>
</organism>
<feature type="non-terminal residue" evidence="2">
    <location>
        <position position="233"/>
    </location>
</feature>
<accession>A0A146KF41</accession>
<dbReference type="SMART" id="SM00220">
    <property type="entry name" value="S_TKc"/>
    <property type="match status" value="1"/>
</dbReference>
<evidence type="ECO:0000259" key="1">
    <source>
        <dbReference type="PROSITE" id="PS50011"/>
    </source>
</evidence>